<dbReference type="EMBL" id="KQ087172">
    <property type="protein sequence ID" value="KLO03702.1"/>
    <property type="molecule type" value="Genomic_DNA"/>
</dbReference>
<gene>
    <name evidence="1" type="ORF">SCHPADRAFT_897614</name>
</gene>
<accession>A0A0H2QXL6</accession>
<name>A0A0H2QXL6_9AGAM</name>
<reference evidence="1 2" key="1">
    <citation type="submission" date="2015-04" db="EMBL/GenBank/DDBJ databases">
        <title>Complete genome sequence of Schizopora paradoxa KUC8140, a cosmopolitan wood degrader in East Asia.</title>
        <authorList>
            <consortium name="DOE Joint Genome Institute"/>
            <person name="Min B."/>
            <person name="Park H."/>
            <person name="Jang Y."/>
            <person name="Kim J.-J."/>
            <person name="Kim K.H."/>
            <person name="Pangilinan J."/>
            <person name="Lipzen A."/>
            <person name="Riley R."/>
            <person name="Grigoriev I.V."/>
            <person name="Spatafora J.W."/>
            <person name="Choi I.-G."/>
        </authorList>
    </citation>
    <scope>NUCLEOTIDE SEQUENCE [LARGE SCALE GENOMIC DNA]</scope>
    <source>
        <strain evidence="1 2">KUC8140</strain>
    </source>
</reference>
<dbReference type="AlphaFoldDB" id="A0A0H2QXL6"/>
<feature type="non-terminal residue" evidence="1">
    <location>
        <position position="1"/>
    </location>
</feature>
<dbReference type="InParanoid" id="A0A0H2QXL6"/>
<organism evidence="1 2">
    <name type="scientific">Schizopora paradoxa</name>
    <dbReference type="NCBI Taxonomy" id="27342"/>
    <lineage>
        <taxon>Eukaryota</taxon>
        <taxon>Fungi</taxon>
        <taxon>Dikarya</taxon>
        <taxon>Basidiomycota</taxon>
        <taxon>Agaricomycotina</taxon>
        <taxon>Agaricomycetes</taxon>
        <taxon>Hymenochaetales</taxon>
        <taxon>Schizoporaceae</taxon>
        <taxon>Schizopora</taxon>
    </lineage>
</organism>
<keyword evidence="2" id="KW-1185">Reference proteome</keyword>
<protein>
    <submittedName>
        <fullName evidence="1">Uncharacterized protein</fullName>
    </submittedName>
</protein>
<evidence type="ECO:0000313" key="1">
    <source>
        <dbReference type="EMBL" id="KLO03702.1"/>
    </source>
</evidence>
<dbReference type="Proteomes" id="UP000053477">
    <property type="component" value="Unassembled WGS sequence"/>
</dbReference>
<sequence>TKAPPAVRYLQTLDVVGAQAKLSTGNLESRILLWQLMSLRASTINGALLATESVEEKDLRVKFSRDLISRQRNTHGDGVDKRYFESTLTEVFGTRRELTRKMLVMHLAARSELVIWCTVKDNHNEGLRHGGILQRRERDALHVGERHREVLRRGYERENTRGREEEEA</sequence>
<proteinExistence type="predicted"/>
<evidence type="ECO:0000313" key="2">
    <source>
        <dbReference type="Proteomes" id="UP000053477"/>
    </source>
</evidence>